<feature type="compositionally biased region" description="Basic and acidic residues" evidence="1">
    <location>
        <begin position="46"/>
        <end position="55"/>
    </location>
</feature>
<gene>
    <name evidence="2" type="ORF">MB84_31390</name>
</gene>
<organism evidence="2 3">
    <name type="scientific">Pandoraea oxalativorans</name>
    <dbReference type="NCBI Taxonomy" id="573737"/>
    <lineage>
        <taxon>Bacteria</taxon>
        <taxon>Pseudomonadati</taxon>
        <taxon>Pseudomonadota</taxon>
        <taxon>Betaproteobacteria</taxon>
        <taxon>Burkholderiales</taxon>
        <taxon>Burkholderiaceae</taxon>
        <taxon>Pandoraea</taxon>
    </lineage>
</organism>
<accession>A0A192B100</accession>
<protein>
    <submittedName>
        <fullName evidence="2">Uncharacterized protein</fullName>
    </submittedName>
</protein>
<keyword evidence="3" id="KW-1185">Reference proteome</keyword>
<evidence type="ECO:0000313" key="3">
    <source>
        <dbReference type="Proteomes" id="UP000035050"/>
    </source>
</evidence>
<evidence type="ECO:0000313" key="2">
    <source>
        <dbReference type="EMBL" id="ANJ86759.1"/>
    </source>
</evidence>
<dbReference type="Proteomes" id="UP000035050">
    <property type="component" value="Plasmid pPO70-1"/>
</dbReference>
<name>A0A192B100_9BURK</name>
<sequence length="79" mass="8694">MQPREPALTRWATAFADAPPLTAATRDRLPHHARIDHTRIVQFTGKSDRLKDKRNAGQTTRAGAKAPTGYAASLRIEST</sequence>
<dbReference type="EMBL" id="CP011518">
    <property type="protein sequence ID" value="ANJ86759.1"/>
    <property type="molecule type" value="Genomic_DNA"/>
</dbReference>
<dbReference type="KEGG" id="pox:MB84_31390"/>
<proteinExistence type="predicted"/>
<keyword evidence="2" id="KW-0614">Plasmid</keyword>
<geneLocation type="plasmid" evidence="2 3">
    <name>pPO70-1</name>
</geneLocation>
<dbReference type="RefSeq" id="WP_052654456.1">
    <property type="nucleotide sequence ID" value="NZ_CP011518.2"/>
</dbReference>
<reference evidence="2" key="1">
    <citation type="submission" date="2016-06" db="EMBL/GenBank/DDBJ databases">
        <title>Pandoraea oxalativorans DSM 23570 Genome Sequencing.</title>
        <authorList>
            <person name="Ee R."/>
            <person name="Lim Y.-L."/>
            <person name="Yong D."/>
            <person name="Yin W.-F."/>
            <person name="Chan K.-G."/>
        </authorList>
    </citation>
    <scope>NUCLEOTIDE SEQUENCE</scope>
    <source>
        <strain evidence="2">DSM 23570</strain>
        <plasmid evidence="2">pPO70-1</plasmid>
    </source>
</reference>
<evidence type="ECO:0000256" key="1">
    <source>
        <dbReference type="SAM" id="MobiDB-lite"/>
    </source>
</evidence>
<dbReference type="AlphaFoldDB" id="A0A192B100"/>
<feature type="region of interest" description="Disordered" evidence="1">
    <location>
        <begin position="44"/>
        <end position="79"/>
    </location>
</feature>